<dbReference type="GO" id="GO:0005886">
    <property type="term" value="C:plasma membrane"/>
    <property type="evidence" value="ECO:0007669"/>
    <property type="project" value="UniProtKB-SubCell"/>
</dbReference>
<sequence length="397" mass="43566">MKNKYLSTSLGLYMNYFVHGMALIIIAQNIDFLSQKWHTDLAGAAGVVSSFGIGKLLAVFISGKLSDKFGRKLSVILGVFFYIVFLGGILLSPNTIVAYAFGISAGIANSFLDTGTYPALMEAYPKKAASANIVVKAFVQTGQFLLPFMIAFIIANNLWYGWSFIVLIVILLINLLYILTRTFPPMTVGKPLDFEKEVANEKKQQFHFSIDEICLILFGFVAQTLLYIMSQWIAKYGSEVIHMTDNASRLLVSYASVGAILCVCVTFILGNRGVKTLYILITYVTMTMLISFTLFIFQTEIVCLVGAFLLGYFSAGGIIQLGLTLLAEVSARGKGFVTSLYTIAEGIAVFVIPLIAAAISRIDIAAIFLLNSGIALFGLILLLIVFTRKKKFARDHI</sequence>
<dbReference type="Proteomes" id="UP000522007">
    <property type="component" value="Unassembled WGS sequence"/>
</dbReference>
<dbReference type="PANTHER" id="PTHR23514:SF3">
    <property type="entry name" value="BYPASS OF STOP CODON PROTEIN 6"/>
    <property type="match status" value="1"/>
</dbReference>
<keyword evidence="4" id="KW-1003">Cell membrane</keyword>
<feature type="transmembrane region" description="Helical" evidence="9">
    <location>
        <begin position="42"/>
        <end position="61"/>
    </location>
</feature>
<evidence type="ECO:0000313" key="14">
    <source>
        <dbReference type="Proteomes" id="UP000522007"/>
    </source>
</evidence>
<dbReference type="EMBL" id="NYPG01000003">
    <property type="protein sequence ID" value="PDK41669.1"/>
    <property type="molecule type" value="Genomic_DNA"/>
</dbReference>
<keyword evidence="7 9" id="KW-1133">Transmembrane helix</keyword>
<dbReference type="PANTHER" id="PTHR23514">
    <property type="entry name" value="BYPASS OF STOP CODON PROTEIN 6"/>
    <property type="match status" value="1"/>
</dbReference>
<dbReference type="OMA" id="MIHFTQW"/>
<evidence type="ECO:0000313" key="11">
    <source>
        <dbReference type="EMBL" id="MBC1323949.1"/>
    </source>
</evidence>
<reference evidence="12 13" key="1">
    <citation type="submission" date="2017-09" db="EMBL/GenBank/DDBJ databases">
        <title>Draft Genomes of 144 Listeria Monocytogenes isolates from foods.</title>
        <authorList>
            <person name="Wu C.H."/>
            <person name="Ng J."/>
            <person name="Kiang D."/>
            <person name="Chen C.-Y."/>
            <person name="Frink S."/>
            <person name="Lafrades M."/>
            <person name="Morales C."/>
            <person name="Park P."/>
            <person name="Zwick M."/>
        </authorList>
    </citation>
    <scope>NUCLEOTIDE SEQUENCE [LARGE SCALE GENOMIC DNA]</scope>
    <source>
        <strain evidence="12 13">CDPHFDLB-F14M01633.75-2</strain>
    </source>
</reference>
<keyword evidence="5" id="KW-0997">Cell inner membrane</keyword>
<dbReference type="InterPro" id="IPR051788">
    <property type="entry name" value="MFS_Transporter"/>
</dbReference>
<keyword evidence="8 9" id="KW-0472">Membrane</keyword>
<evidence type="ECO:0000256" key="4">
    <source>
        <dbReference type="ARBA" id="ARBA00022475"/>
    </source>
</evidence>
<dbReference type="Gene3D" id="1.20.1250.20">
    <property type="entry name" value="MFS general substrate transporter like domains"/>
    <property type="match status" value="2"/>
</dbReference>
<feature type="transmembrane region" description="Helical" evidence="9">
    <location>
        <begin position="160"/>
        <end position="180"/>
    </location>
</feature>
<keyword evidence="6 9" id="KW-0812">Transmembrane</keyword>
<feature type="transmembrane region" description="Helical" evidence="9">
    <location>
        <begin position="304"/>
        <end position="327"/>
    </location>
</feature>
<keyword evidence="13" id="KW-1185">Reference proteome</keyword>
<dbReference type="PROSITE" id="PS00216">
    <property type="entry name" value="SUGAR_TRANSPORT_1"/>
    <property type="match status" value="1"/>
</dbReference>
<proteinExistence type="inferred from homology"/>
<feature type="transmembrane region" description="Helical" evidence="9">
    <location>
        <begin position="365"/>
        <end position="386"/>
    </location>
</feature>
<name>A0A7X0TBR0_LISWE</name>
<dbReference type="FunFam" id="1.20.1250.20:FF:000135">
    <property type="entry name" value="MFS family transporter"/>
    <property type="match status" value="1"/>
</dbReference>
<evidence type="ECO:0000313" key="12">
    <source>
        <dbReference type="EMBL" id="PDK41669.1"/>
    </source>
</evidence>
<feature type="transmembrane region" description="Helical" evidence="9">
    <location>
        <begin position="96"/>
        <end position="112"/>
    </location>
</feature>
<feature type="transmembrane region" description="Helical" evidence="9">
    <location>
        <begin position="339"/>
        <end position="359"/>
    </location>
</feature>
<gene>
    <name evidence="12" type="ORF">AFZ32_07970</name>
    <name evidence="11" type="ORF">HB853_13525</name>
</gene>
<evidence type="ECO:0000256" key="7">
    <source>
        <dbReference type="ARBA" id="ARBA00022989"/>
    </source>
</evidence>
<comment type="caution">
    <text evidence="11">The sequence shown here is derived from an EMBL/GenBank/DDBJ whole genome shotgun (WGS) entry which is preliminary data.</text>
</comment>
<comment type="subcellular location">
    <subcellularLocation>
        <location evidence="1">Cell inner membrane</location>
        <topology evidence="1">Multi-pass membrane protein</topology>
    </subcellularLocation>
</comment>
<dbReference type="InterPro" id="IPR011701">
    <property type="entry name" value="MFS"/>
</dbReference>
<organism evidence="11 14">
    <name type="scientific">Listeria welshimeri</name>
    <dbReference type="NCBI Taxonomy" id="1643"/>
    <lineage>
        <taxon>Bacteria</taxon>
        <taxon>Bacillati</taxon>
        <taxon>Bacillota</taxon>
        <taxon>Bacilli</taxon>
        <taxon>Bacillales</taxon>
        <taxon>Listeriaceae</taxon>
        <taxon>Listeria</taxon>
    </lineage>
</organism>
<dbReference type="Pfam" id="PF07690">
    <property type="entry name" value="MFS_1"/>
    <property type="match status" value="1"/>
</dbReference>
<evidence type="ECO:0000256" key="3">
    <source>
        <dbReference type="ARBA" id="ARBA00022448"/>
    </source>
</evidence>
<protein>
    <submittedName>
        <fullName evidence="11">MFS transporter</fullName>
    </submittedName>
</protein>
<dbReference type="PROSITE" id="PS50850">
    <property type="entry name" value="MFS"/>
    <property type="match status" value="1"/>
</dbReference>
<dbReference type="Proteomes" id="UP000219632">
    <property type="component" value="Unassembled WGS sequence"/>
</dbReference>
<reference evidence="11 14" key="2">
    <citation type="submission" date="2020-03" db="EMBL/GenBank/DDBJ databases">
        <title>Soil Listeria distribution.</title>
        <authorList>
            <person name="Liao J."/>
            <person name="Wiedmann M."/>
        </authorList>
    </citation>
    <scope>NUCLEOTIDE SEQUENCE [LARGE SCALE GENOMIC DNA]</scope>
    <source>
        <strain evidence="11 14">FSL L7-1829</strain>
    </source>
</reference>
<evidence type="ECO:0000256" key="5">
    <source>
        <dbReference type="ARBA" id="ARBA00022519"/>
    </source>
</evidence>
<feature type="transmembrane region" description="Helical" evidence="9">
    <location>
        <begin position="133"/>
        <end position="154"/>
    </location>
</feature>
<dbReference type="InterPro" id="IPR036259">
    <property type="entry name" value="MFS_trans_sf"/>
</dbReference>
<feature type="transmembrane region" description="Helical" evidence="9">
    <location>
        <begin position="12"/>
        <end position="30"/>
    </location>
</feature>
<feature type="domain" description="Major facilitator superfamily (MFS) profile" evidence="10">
    <location>
        <begin position="8"/>
        <end position="390"/>
    </location>
</feature>
<dbReference type="GeneID" id="61190158"/>
<evidence type="ECO:0000259" key="10">
    <source>
        <dbReference type="PROSITE" id="PS50850"/>
    </source>
</evidence>
<dbReference type="InterPro" id="IPR005829">
    <property type="entry name" value="Sugar_transporter_CS"/>
</dbReference>
<keyword evidence="3" id="KW-0813">Transport</keyword>
<dbReference type="GO" id="GO:0022857">
    <property type="term" value="F:transmembrane transporter activity"/>
    <property type="evidence" value="ECO:0007669"/>
    <property type="project" value="InterPro"/>
</dbReference>
<dbReference type="AlphaFoldDB" id="A0A7X0TBR0"/>
<evidence type="ECO:0000256" key="6">
    <source>
        <dbReference type="ARBA" id="ARBA00022692"/>
    </source>
</evidence>
<feature type="transmembrane region" description="Helical" evidence="9">
    <location>
        <begin position="250"/>
        <end position="270"/>
    </location>
</feature>
<feature type="transmembrane region" description="Helical" evidence="9">
    <location>
        <begin position="213"/>
        <end position="230"/>
    </location>
</feature>
<evidence type="ECO:0000256" key="2">
    <source>
        <dbReference type="ARBA" id="ARBA00008335"/>
    </source>
</evidence>
<dbReference type="CDD" id="cd17396">
    <property type="entry name" value="MFS_YdiM_like"/>
    <property type="match status" value="1"/>
</dbReference>
<evidence type="ECO:0000256" key="9">
    <source>
        <dbReference type="SAM" id="Phobius"/>
    </source>
</evidence>
<dbReference type="SUPFAM" id="SSF103473">
    <property type="entry name" value="MFS general substrate transporter"/>
    <property type="match status" value="1"/>
</dbReference>
<dbReference type="EMBL" id="JAAROP010000021">
    <property type="protein sequence ID" value="MBC1323949.1"/>
    <property type="molecule type" value="Genomic_DNA"/>
</dbReference>
<dbReference type="RefSeq" id="WP_011703006.1">
    <property type="nucleotide sequence ID" value="NZ_CBCSAN010000005.1"/>
</dbReference>
<evidence type="ECO:0000256" key="1">
    <source>
        <dbReference type="ARBA" id="ARBA00004429"/>
    </source>
</evidence>
<evidence type="ECO:0000313" key="13">
    <source>
        <dbReference type="Proteomes" id="UP000219632"/>
    </source>
</evidence>
<feature type="transmembrane region" description="Helical" evidence="9">
    <location>
        <begin position="277"/>
        <end position="298"/>
    </location>
</feature>
<comment type="similarity">
    <text evidence="2">Belongs to the major facilitator superfamily.</text>
</comment>
<evidence type="ECO:0000256" key="8">
    <source>
        <dbReference type="ARBA" id="ARBA00023136"/>
    </source>
</evidence>
<dbReference type="InterPro" id="IPR020846">
    <property type="entry name" value="MFS_dom"/>
</dbReference>
<accession>A0A7X0TBR0</accession>
<feature type="transmembrane region" description="Helical" evidence="9">
    <location>
        <begin position="73"/>
        <end position="90"/>
    </location>
</feature>